<name>A0A0B7AL08_9EUPU</name>
<dbReference type="AlphaFoldDB" id="A0A0B7AL08"/>
<reference evidence="1" key="1">
    <citation type="submission" date="2014-12" db="EMBL/GenBank/DDBJ databases">
        <title>Insight into the proteome of Arion vulgaris.</title>
        <authorList>
            <person name="Aradska J."/>
            <person name="Bulat T."/>
            <person name="Smidak R."/>
            <person name="Sarate P."/>
            <person name="Gangsoo J."/>
            <person name="Sialana F."/>
            <person name="Bilban M."/>
            <person name="Lubec G."/>
        </authorList>
    </citation>
    <scope>NUCLEOTIDE SEQUENCE</scope>
    <source>
        <tissue evidence="1">Skin</tissue>
    </source>
</reference>
<evidence type="ECO:0000313" key="1">
    <source>
        <dbReference type="EMBL" id="CEK81262.1"/>
    </source>
</evidence>
<organism evidence="1">
    <name type="scientific">Arion vulgaris</name>
    <dbReference type="NCBI Taxonomy" id="1028688"/>
    <lineage>
        <taxon>Eukaryota</taxon>
        <taxon>Metazoa</taxon>
        <taxon>Spiralia</taxon>
        <taxon>Lophotrochozoa</taxon>
        <taxon>Mollusca</taxon>
        <taxon>Gastropoda</taxon>
        <taxon>Heterobranchia</taxon>
        <taxon>Euthyneura</taxon>
        <taxon>Panpulmonata</taxon>
        <taxon>Eupulmonata</taxon>
        <taxon>Stylommatophora</taxon>
        <taxon>Helicina</taxon>
        <taxon>Arionoidea</taxon>
        <taxon>Arionidae</taxon>
        <taxon>Arion</taxon>
    </lineage>
</organism>
<proteinExistence type="predicted"/>
<accession>A0A0B7AL08</accession>
<sequence length="51" mass="6117">MDCMTPGVRGREQSRRRWQKDIKETLSWRRQENLLETDSFFQAAVIKGTFL</sequence>
<protein>
    <submittedName>
        <fullName evidence="1">Uncharacterized protein</fullName>
    </submittedName>
</protein>
<gene>
    <name evidence="1" type="primary">ORF125161</name>
</gene>
<dbReference type="EMBL" id="HACG01034397">
    <property type="protein sequence ID" value="CEK81262.1"/>
    <property type="molecule type" value="Transcribed_RNA"/>
</dbReference>